<feature type="compositionally biased region" description="Pro residues" evidence="2">
    <location>
        <begin position="77"/>
        <end position="96"/>
    </location>
</feature>
<accession>A0A1B0ZHY4</accession>
<feature type="compositionally biased region" description="Low complexity" evidence="2">
    <location>
        <begin position="9"/>
        <end position="60"/>
    </location>
</feature>
<evidence type="ECO:0000256" key="2">
    <source>
        <dbReference type="SAM" id="MobiDB-lite"/>
    </source>
</evidence>
<reference evidence="3 4" key="1">
    <citation type="submission" date="2015-06" db="EMBL/GenBank/DDBJ databases">
        <title>Investigation of pathophysiology for high-risk pregnancy and development of treatment modality based on it.</title>
        <authorList>
            <person name="Kim B.-C."/>
            <person name="Lim S."/>
        </authorList>
    </citation>
    <scope>NUCLEOTIDE SEQUENCE [LARGE SCALE GENOMIC DNA]</scope>
    <source>
        <strain evidence="3 4">AD1-86</strain>
    </source>
</reference>
<dbReference type="EMBL" id="CP012117">
    <property type="protein sequence ID" value="ANP27502.1"/>
    <property type="molecule type" value="Genomic_DNA"/>
</dbReference>
<feature type="coiled-coil region" evidence="1">
    <location>
        <begin position="215"/>
        <end position="249"/>
    </location>
</feature>
<feature type="coiled-coil region" evidence="1">
    <location>
        <begin position="322"/>
        <end position="349"/>
    </location>
</feature>
<evidence type="ECO:0000256" key="1">
    <source>
        <dbReference type="SAM" id="Coils"/>
    </source>
</evidence>
<feature type="coiled-coil region" evidence="1">
    <location>
        <begin position="454"/>
        <end position="511"/>
    </location>
</feature>
<dbReference type="PATRIC" id="fig|1630135.4.peg.951"/>
<dbReference type="Proteomes" id="UP000092596">
    <property type="component" value="Chromosome"/>
</dbReference>
<dbReference type="Pfam" id="PF03993">
    <property type="entry name" value="DUF349"/>
    <property type="match status" value="3"/>
</dbReference>
<gene>
    <name evidence="3" type="ORF">DAD186_09520</name>
</gene>
<organism evidence="3 4">
    <name type="scientific">Dermabacter vaginalis</name>
    <dbReference type="NCBI Taxonomy" id="1630135"/>
    <lineage>
        <taxon>Bacteria</taxon>
        <taxon>Bacillati</taxon>
        <taxon>Actinomycetota</taxon>
        <taxon>Actinomycetes</taxon>
        <taxon>Micrococcales</taxon>
        <taxon>Dermabacteraceae</taxon>
        <taxon>Dermabacter</taxon>
    </lineage>
</organism>
<dbReference type="KEGG" id="dva:DAD186_09520"/>
<dbReference type="STRING" id="1630135.DAD186_09520"/>
<evidence type="ECO:0000313" key="4">
    <source>
        <dbReference type="Proteomes" id="UP000092596"/>
    </source>
</evidence>
<evidence type="ECO:0000313" key="3">
    <source>
        <dbReference type="EMBL" id="ANP27502.1"/>
    </source>
</evidence>
<protein>
    <recommendedName>
        <fullName evidence="5">DUF349 domain-containing protein</fullName>
    </recommendedName>
</protein>
<name>A0A1B0ZHY4_9MICO</name>
<feature type="region of interest" description="Disordered" evidence="2">
    <location>
        <begin position="1"/>
        <end position="113"/>
    </location>
</feature>
<dbReference type="InterPro" id="IPR007139">
    <property type="entry name" value="DUF349"/>
</dbReference>
<dbReference type="RefSeq" id="WP_065247700.1">
    <property type="nucleotide sequence ID" value="NZ_CP012117.1"/>
</dbReference>
<dbReference type="AlphaFoldDB" id="A0A1B0ZHY4"/>
<evidence type="ECO:0008006" key="5">
    <source>
        <dbReference type="Google" id="ProtNLM"/>
    </source>
</evidence>
<sequence>MNENDQKTPETTAPEAPEAVETPSTTEVPEATESSTATEAPESSTSGSEAGLAPEASAAANDLEAMDASGNAAKPQAPKPAAPKPQAPRPGAPKPGSPAQLKGKAPRTPLVPIVPTATSYDDAKVTEALAYGEVNAEGTVTVKDGTQIREIGTVEKGTERDKALTPFAHAYLDLSAFLDVVDQKLQVPGLTQADLNRILEQMRKNMKEPKVVGDIPALRERAHELREKAKELIGELEKARLEAREESTKKRTAFVEGIEELVATDSHRISWKKAAARMRSMVPDWKEMQKNEVSLEREVEDKLWKRLSAARSEFDRKRRAHFSELDEQHAEAEKIKARLIEQAEAIQDSEDFGPTAREFRSLMDQWRAAPRGNRKKDDAQWAKFKAAQDSFFERRNADLKKIDAEQSENLKVKEGLLAEAEALLPITDLGKAKEQFRSIEDRFDAAGRVPRNAMRRVDERIRAVRAAFQKAEDDEWRRTDPRTKARVEGASSQLHAAIASYEDDLEKAKATGDAKKIEKAQAALDARREWLEVIERSAKDLG</sequence>
<proteinExistence type="predicted"/>
<keyword evidence="1" id="KW-0175">Coiled coil</keyword>